<sequence length="68" mass="7760">MAYPGRDCVRMVEDGRQVVPGYPAIEAMQKRCHVCKKDERRVESSVSPWVDVRNSYGVDGCEQRDRGT</sequence>
<accession>A0ABN6F3I6</accession>
<name>A0ABN6F3I6_9BACT</name>
<proteinExistence type="predicted"/>
<protein>
    <submittedName>
        <fullName evidence="1">Uncharacterized protein</fullName>
    </submittedName>
</protein>
<evidence type="ECO:0000313" key="1">
    <source>
        <dbReference type="EMBL" id="BCS96528.1"/>
    </source>
</evidence>
<keyword evidence="2" id="KW-1185">Reference proteome</keyword>
<organism evidence="1 2">
    <name type="scientific">Desulfoluna limicola</name>
    <dbReference type="NCBI Taxonomy" id="2810562"/>
    <lineage>
        <taxon>Bacteria</taxon>
        <taxon>Pseudomonadati</taxon>
        <taxon>Thermodesulfobacteriota</taxon>
        <taxon>Desulfobacteria</taxon>
        <taxon>Desulfobacterales</taxon>
        <taxon>Desulfolunaceae</taxon>
        <taxon>Desulfoluna</taxon>
    </lineage>
</organism>
<reference evidence="1 2" key="1">
    <citation type="submission" date="2021-02" db="EMBL/GenBank/DDBJ databases">
        <title>Complete genome of Desulfoluna sp. strain ASN36.</title>
        <authorList>
            <person name="Takahashi A."/>
            <person name="Kojima H."/>
            <person name="Fukui M."/>
        </authorList>
    </citation>
    <scope>NUCLEOTIDE SEQUENCE [LARGE SCALE GENOMIC DNA]</scope>
    <source>
        <strain evidence="1 2">ASN36</strain>
    </source>
</reference>
<dbReference type="EMBL" id="AP024488">
    <property type="protein sequence ID" value="BCS96528.1"/>
    <property type="molecule type" value="Genomic_DNA"/>
</dbReference>
<gene>
    <name evidence="1" type="ORF">DSLASN_21600</name>
</gene>
<dbReference type="Proteomes" id="UP001320148">
    <property type="component" value="Chromosome"/>
</dbReference>
<evidence type="ECO:0000313" key="2">
    <source>
        <dbReference type="Proteomes" id="UP001320148"/>
    </source>
</evidence>